<dbReference type="RefSeq" id="XP_024938409.1">
    <property type="nucleotide sequence ID" value="XM_025082641.1"/>
</dbReference>
<keyword evidence="2" id="KW-0963">Cytoplasm</keyword>
<evidence type="ECO:0000256" key="1">
    <source>
        <dbReference type="ARBA" id="ARBA00007209"/>
    </source>
</evidence>
<evidence type="ECO:0000256" key="2">
    <source>
        <dbReference type="ARBA" id="ARBA00022490"/>
    </source>
</evidence>
<dbReference type="InterPro" id="IPR000435">
    <property type="entry name" value="Tektins"/>
</dbReference>
<dbReference type="PANTHER" id="PTHR19960:SF12">
    <property type="entry name" value="TEKTIN-4"/>
    <property type="match status" value="1"/>
</dbReference>
<keyword evidence="6" id="KW-1185">Reference proteome</keyword>
<dbReference type="GO" id="GO:0005930">
    <property type="term" value="C:axoneme"/>
    <property type="evidence" value="ECO:0007669"/>
    <property type="project" value="UniProtKB-SubCell"/>
</dbReference>
<comment type="subcellular location">
    <subcellularLocation>
        <location evidence="4">Cytoplasm</location>
        <location evidence="4">Cytoskeleton</location>
        <location evidence="4">Cilium axoneme</location>
    </subcellularLocation>
</comment>
<keyword evidence="4" id="KW-0282">Flagellum</keyword>
<keyword evidence="4" id="KW-0966">Cell projection</keyword>
<organism evidence="6 7">
    <name type="scientific">Cephus cinctus</name>
    <name type="common">Wheat stem sawfly</name>
    <dbReference type="NCBI Taxonomy" id="211228"/>
    <lineage>
        <taxon>Eukaryota</taxon>
        <taxon>Metazoa</taxon>
        <taxon>Ecdysozoa</taxon>
        <taxon>Arthropoda</taxon>
        <taxon>Hexapoda</taxon>
        <taxon>Insecta</taxon>
        <taxon>Pterygota</taxon>
        <taxon>Neoptera</taxon>
        <taxon>Endopterygota</taxon>
        <taxon>Hymenoptera</taxon>
        <taxon>Cephoidea</taxon>
        <taxon>Cephidae</taxon>
        <taxon>Cephus</taxon>
    </lineage>
</organism>
<evidence type="ECO:0000256" key="4">
    <source>
        <dbReference type="RuleBase" id="RU367040"/>
    </source>
</evidence>
<dbReference type="AlphaFoldDB" id="A0AAJ7RCK3"/>
<dbReference type="PRINTS" id="PR00511">
    <property type="entry name" value="TEKTIN"/>
</dbReference>
<evidence type="ECO:0000313" key="7">
    <source>
        <dbReference type="RefSeq" id="XP_024938409.1"/>
    </source>
</evidence>
<name>A0AAJ7RCK3_CEPCN</name>
<dbReference type="KEGG" id="ccin:107265363"/>
<keyword evidence="4" id="KW-0969">Cilium</keyword>
<evidence type="ECO:0000256" key="5">
    <source>
        <dbReference type="SAM" id="Coils"/>
    </source>
</evidence>
<feature type="coiled-coil region" evidence="5">
    <location>
        <begin position="461"/>
        <end position="495"/>
    </location>
</feature>
<dbReference type="GO" id="GO:0060294">
    <property type="term" value="P:cilium movement involved in cell motility"/>
    <property type="evidence" value="ECO:0007669"/>
    <property type="project" value="UniProtKB-UniRule"/>
</dbReference>
<dbReference type="GO" id="GO:0060271">
    <property type="term" value="P:cilium assembly"/>
    <property type="evidence" value="ECO:0007669"/>
    <property type="project" value="UniProtKB-UniRule"/>
</dbReference>
<evidence type="ECO:0000256" key="3">
    <source>
        <dbReference type="ARBA" id="ARBA00023054"/>
    </source>
</evidence>
<comment type="similarity">
    <text evidence="1 4">Belongs to the tektin family.</text>
</comment>
<keyword evidence="3 5" id="KW-0175">Coiled coil</keyword>
<evidence type="ECO:0000313" key="6">
    <source>
        <dbReference type="Proteomes" id="UP000694920"/>
    </source>
</evidence>
<reference evidence="7" key="1">
    <citation type="submission" date="2025-08" db="UniProtKB">
        <authorList>
            <consortium name="RefSeq"/>
        </authorList>
    </citation>
    <scope>IDENTIFICATION</scope>
</reference>
<dbReference type="GO" id="GO:0005634">
    <property type="term" value="C:nucleus"/>
    <property type="evidence" value="ECO:0007669"/>
    <property type="project" value="TreeGrafter"/>
</dbReference>
<dbReference type="PANTHER" id="PTHR19960">
    <property type="entry name" value="TEKTIN"/>
    <property type="match status" value="1"/>
</dbReference>
<dbReference type="InterPro" id="IPR048256">
    <property type="entry name" value="Tektin-like"/>
</dbReference>
<dbReference type="Proteomes" id="UP000694920">
    <property type="component" value="Unplaced"/>
</dbReference>
<dbReference type="GO" id="GO:0015630">
    <property type="term" value="C:microtubule cytoskeleton"/>
    <property type="evidence" value="ECO:0007669"/>
    <property type="project" value="UniProtKB-UniRule"/>
</dbReference>
<dbReference type="Pfam" id="PF03148">
    <property type="entry name" value="Tektin"/>
    <property type="match status" value="1"/>
</dbReference>
<feature type="coiled-coil region" evidence="5">
    <location>
        <begin position="194"/>
        <end position="221"/>
    </location>
</feature>
<accession>A0AAJ7RCK3</accession>
<proteinExistence type="inferred from homology"/>
<gene>
    <name evidence="7" type="primary">LOC107265363</name>
</gene>
<sequence>MRVSLVAVTGVTVQIVNMLQRTFLDERSRMTVPGRAVYSPCIPSGMEEIPKSPITESAEAKPCPALDAVKRISESDEQPPYFPQPGDDLPTKAEGPMGPIGPWATGRMSFRPTAGITGIRPVVDRYSVTRFSPAEWRAHNKTFFDQSNEKIHEARQSTVNAKECMERVHKETDKNQLENRDRLSTRSGVVYQWKTELERGIHEMREEIELLEKERRRLKQSLVVLTIPESIAGEFLQLRSTRLEPDLVRDQVEEELIKEVALCSEIRILLIRTREQIEEQAVELKAAKNRMEFDWTDKKDAYEVDTACIGLTNDSPLILWKPGATRVPSEQSTASGYEQFTREALAAGQTARQTSVNLRSTLDSILSNSIRDLREQANRVDIALAEKISLTEQVCQHLEKELLKCLHELASIEDLIENLRASTQKLDYGMKVAQTRLDYRLLRRNVESCRDEPQYGLIEEVKTLGDNVSAMQAQLRRAEDAQAGLVKARSDLEREIVVKRKSLYIDRERGQWLRSFYPSAAALSGYQN</sequence>
<protein>
    <recommendedName>
        <fullName evidence="4">Tektin</fullName>
    </recommendedName>
</protein>
<dbReference type="GeneID" id="107265363"/>